<dbReference type="InterPro" id="IPR010487">
    <property type="entry name" value="NGRN/Rrg9"/>
</dbReference>
<evidence type="ECO:0000313" key="6">
    <source>
        <dbReference type="Proteomes" id="UP000006968"/>
    </source>
</evidence>
<reference evidence="5 6" key="1">
    <citation type="journal article" date="2013" name="BMC Genomics">
        <title>High quality de novo sequencing and assembly of the Saccharomyces arboricolus genome.</title>
        <authorList>
            <person name="Liti G."/>
            <person name="Nguyen Ba A.N."/>
            <person name="Blythe M."/>
            <person name="Mueller C.A."/>
            <person name="Bergstroem A."/>
            <person name="Cubillos F.A."/>
            <person name="Dafhnis-Calas F."/>
            <person name="Khoshraftar S."/>
            <person name="Malla S."/>
            <person name="Mehta N."/>
            <person name="Siow C.C."/>
            <person name="Warringer J."/>
            <person name="Moses A.M."/>
            <person name="Louis E.J."/>
            <person name="Nieduszynski C.A."/>
        </authorList>
    </citation>
    <scope>NUCLEOTIDE SEQUENCE [LARGE SCALE GENOMIC DNA]</scope>
    <source>
        <strain evidence="6">H-6 / AS 2.3317 / CBS 10644</strain>
    </source>
</reference>
<comment type="similarity">
    <text evidence="3">Belongs to the RRG9 family.</text>
</comment>
<sequence length="215" mass="25151">MNLLRVASRSFHCMPFGSLLNENKRSSSKGIIKLINKSSLSNKEFTGKVRDNTKELPEWKKQKMAVRKKLQGQRWNPSKRISQEQMEALRLLKFNFPEQTASDLADRFKISPEAVRRILKSNWKRTDDENKNTRERWKRRGERIKEIYETSEQEVDFISNRIVNGRKLIIGSSTDASELIAKSVRTYGNSKYNDKVPEKKSTNKLHLLKHLSSKQ</sequence>
<accession>J8LJ87</accession>
<organism evidence="5 6">
    <name type="scientific">Saccharomyces arboricola (strain H-6 / AS 2.3317 / CBS 10644)</name>
    <name type="common">Yeast</name>
    <dbReference type="NCBI Taxonomy" id="1160507"/>
    <lineage>
        <taxon>Eukaryota</taxon>
        <taxon>Fungi</taxon>
        <taxon>Dikarya</taxon>
        <taxon>Ascomycota</taxon>
        <taxon>Saccharomycotina</taxon>
        <taxon>Saccharomycetes</taxon>
        <taxon>Saccharomycetales</taxon>
        <taxon>Saccharomycetaceae</taxon>
        <taxon>Saccharomyces</taxon>
    </lineage>
</organism>
<dbReference type="Pfam" id="PF06413">
    <property type="entry name" value="Neugrin"/>
    <property type="match status" value="1"/>
</dbReference>
<comment type="caution">
    <text evidence="5">The sequence shown here is derived from an EMBL/GenBank/DDBJ whole genome shotgun (WGS) entry which is preliminary data.</text>
</comment>
<dbReference type="Proteomes" id="UP000006968">
    <property type="component" value="Chromosome XIV"/>
</dbReference>
<evidence type="ECO:0000313" key="5">
    <source>
        <dbReference type="EMBL" id="EJS42092.1"/>
    </source>
</evidence>
<dbReference type="PANTHER" id="PTHR13475:SF3">
    <property type="entry name" value="NEUGRIN"/>
    <property type="match status" value="1"/>
</dbReference>
<name>J8LJ87_SACAR</name>
<gene>
    <name evidence="5" type="ORF">SU7_2893</name>
</gene>
<keyword evidence="6" id="KW-1185">Reference proteome</keyword>
<proteinExistence type="inferred from homology"/>
<dbReference type="GO" id="GO:0005739">
    <property type="term" value="C:mitochondrion"/>
    <property type="evidence" value="ECO:0007669"/>
    <property type="project" value="UniProtKB-SubCell"/>
</dbReference>
<evidence type="ECO:0000256" key="2">
    <source>
        <dbReference type="ARBA" id="ARBA00004173"/>
    </source>
</evidence>
<evidence type="ECO:0000256" key="3">
    <source>
        <dbReference type="ARBA" id="ARBA00010895"/>
    </source>
</evidence>
<dbReference type="HOGENOM" id="CLU_100293_0_0_1"/>
<dbReference type="AlphaFoldDB" id="J8LJ87"/>
<dbReference type="PANTHER" id="PTHR13475">
    <property type="entry name" value="NEUGRIN"/>
    <property type="match status" value="1"/>
</dbReference>
<dbReference type="GO" id="GO:0005634">
    <property type="term" value="C:nucleus"/>
    <property type="evidence" value="ECO:0007669"/>
    <property type="project" value="TreeGrafter"/>
</dbReference>
<comment type="subcellular location">
    <subcellularLocation>
        <location evidence="2">Mitochondrion</location>
    </subcellularLocation>
</comment>
<protein>
    <recommendedName>
        <fullName evidence="4">Required for respiratory growth protein 9, mitochondrial</fullName>
    </recommendedName>
</protein>
<evidence type="ECO:0000256" key="1">
    <source>
        <dbReference type="ARBA" id="ARBA00003548"/>
    </source>
</evidence>
<dbReference type="EMBL" id="ALIE01000166">
    <property type="protein sequence ID" value="EJS42092.1"/>
    <property type="molecule type" value="Genomic_DNA"/>
</dbReference>
<dbReference type="OrthoDB" id="5578174at2759"/>
<comment type="function">
    <text evidence="1">Required for respiratory activity and maintenance and expression of the mitochondrial genome.</text>
</comment>
<evidence type="ECO:0000256" key="4">
    <source>
        <dbReference type="ARBA" id="ARBA00013566"/>
    </source>
</evidence>